<feature type="compositionally biased region" description="Low complexity" evidence="1">
    <location>
        <begin position="26"/>
        <end position="36"/>
    </location>
</feature>
<name>A0ABQ8K509_9APHY</name>
<dbReference type="Proteomes" id="UP000814176">
    <property type="component" value="Unassembled WGS sequence"/>
</dbReference>
<evidence type="ECO:0000313" key="3">
    <source>
        <dbReference type="Proteomes" id="UP000814176"/>
    </source>
</evidence>
<gene>
    <name evidence="2" type="ORF">C8Q71DRAFT_275647</name>
</gene>
<organism evidence="2 3">
    <name type="scientific">Rhodofomes roseus</name>
    <dbReference type="NCBI Taxonomy" id="34475"/>
    <lineage>
        <taxon>Eukaryota</taxon>
        <taxon>Fungi</taxon>
        <taxon>Dikarya</taxon>
        <taxon>Basidiomycota</taxon>
        <taxon>Agaricomycotina</taxon>
        <taxon>Agaricomycetes</taxon>
        <taxon>Polyporales</taxon>
        <taxon>Rhodofomes</taxon>
    </lineage>
</organism>
<reference evidence="2 3" key="1">
    <citation type="journal article" date="2021" name="Environ. Microbiol.">
        <title>Gene family expansions and transcriptome signatures uncover fungal adaptations to wood decay.</title>
        <authorList>
            <person name="Hage H."/>
            <person name="Miyauchi S."/>
            <person name="Viragh M."/>
            <person name="Drula E."/>
            <person name="Min B."/>
            <person name="Chaduli D."/>
            <person name="Navarro D."/>
            <person name="Favel A."/>
            <person name="Norest M."/>
            <person name="Lesage-Meessen L."/>
            <person name="Balint B."/>
            <person name="Merenyi Z."/>
            <person name="de Eugenio L."/>
            <person name="Morin E."/>
            <person name="Martinez A.T."/>
            <person name="Baldrian P."/>
            <person name="Stursova M."/>
            <person name="Martinez M.J."/>
            <person name="Novotny C."/>
            <person name="Magnuson J.K."/>
            <person name="Spatafora J.W."/>
            <person name="Maurice S."/>
            <person name="Pangilinan J."/>
            <person name="Andreopoulos W."/>
            <person name="LaButti K."/>
            <person name="Hundley H."/>
            <person name="Na H."/>
            <person name="Kuo A."/>
            <person name="Barry K."/>
            <person name="Lipzen A."/>
            <person name="Henrissat B."/>
            <person name="Riley R."/>
            <person name="Ahrendt S."/>
            <person name="Nagy L.G."/>
            <person name="Grigoriev I.V."/>
            <person name="Martin F."/>
            <person name="Rosso M.N."/>
        </authorList>
    </citation>
    <scope>NUCLEOTIDE SEQUENCE [LARGE SCALE GENOMIC DNA]</scope>
    <source>
        <strain evidence="2 3">CIRM-BRFM 1785</strain>
    </source>
</reference>
<dbReference type="GeneID" id="71998185"/>
<evidence type="ECO:0000256" key="1">
    <source>
        <dbReference type="SAM" id="MobiDB-lite"/>
    </source>
</evidence>
<sequence length="387" mass="42020">MNISKVQAEIRDEELGRPSGTPEAPPAAQAQSSGSTKRSRSPSFDNDAGPHGKRLREDGEAQRTTGDRSGCTVPGVNKSTEVPQFQPFAAATRPGVRAPQHSRGTNVLAPIENIPRAVAQAGPGQNQTTKPTSTAVRAIPTGAAAPGTGVAIKQEVTDDAQALVPTGTTHRQENAPPPYQEARANQDARNRHMPGPLDDLKDCLQRAVAAATAAEVKVVSLERDVVAHEHEMERVGACVQNRERLMWARENRLKAQLKAKVEAVKIAEGRLAAAQGQLEVERGLLEVERARHAEQNAMLEQQLGDTVGRRDHAERSAQALSRQLVRTQLDLQSEISDLRGHIEILTTQMWDDRARVELWMKHMRAEVPGPRAKLEAVGFYVGAGQAF</sequence>
<dbReference type="EMBL" id="JADCUA010000023">
    <property type="protein sequence ID" value="KAH9831983.1"/>
    <property type="molecule type" value="Genomic_DNA"/>
</dbReference>
<keyword evidence="3" id="KW-1185">Reference proteome</keyword>
<evidence type="ECO:0000313" key="2">
    <source>
        <dbReference type="EMBL" id="KAH9831983.1"/>
    </source>
</evidence>
<dbReference type="RefSeq" id="XP_047775029.1">
    <property type="nucleotide sequence ID" value="XM_047917453.1"/>
</dbReference>
<accession>A0ABQ8K509</accession>
<proteinExistence type="predicted"/>
<feature type="region of interest" description="Disordered" evidence="1">
    <location>
        <begin position="1"/>
        <end position="102"/>
    </location>
</feature>
<comment type="caution">
    <text evidence="2">The sequence shown here is derived from an EMBL/GenBank/DDBJ whole genome shotgun (WGS) entry which is preliminary data.</text>
</comment>
<protein>
    <submittedName>
        <fullName evidence="2">Uncharacterized protein</fullName>
    </submittedName>
</protein>